<proteinExistence type="predicted"/>
<evidence type="ECO:0000313" key="2">
    <source>
        <dbReference type="Proteomes" id="UP000442990"/>
    </source>
</evidence>
<gene>
    <name evidence="1" type="ORF">F8144_43755</name>
</gene>
<dbReference type="EMBL" id="WBKG01000079">
    <property type="protein sequence ID" value="KAB1976632.1"/>
    <property type="molecule type" value="Genomic_DNA"/>
</dbReference>
<protein>
    <submittedName>
        <fullName evidence="1">Uncharacterized protein</fullName>
    </submittedName>
</protein>
<dbReference type="AlphaFoldDB" id="A0A7J5D3C3"/>
<name>A0A7J5D3C3_9ACTN</name>
<dbReference type="RefSeq" id="WP_151474974.1">
    <property type="nucleotide sequence ID" value="NZ_WBKG01000079.1"/>
</dbReference>
<dbReference type="Proteomes" id="UP000442990">
    <property type="component" value="Unassembled WGS sequence"/>
</dbReference>
<evidence type="ECO:0000313" key="1">
    <source>
        <dbReference type="EMBL" id="KAB1976632.1"/>
    </source>
</evidence>
<organism evidence="1 2">
    <name type="scientific">Streptomyces triticiradicis</name>
    <dbReference type="NCBI Taxonomy" id="2651189"/>
    <lineage>
        <taxon>Bacteria</taxon>
        <taxon>Bacillati</taxon>
        <taxon>Actinomycetota</taxon>
        <taxon>Actinomycetes</taxon>
        <taxon>Kitasatosporales</taxon>
        <taxon>Streptomycetaceae</taxon>
        <taxon>Streptomyces</taxon>
    </lineage>
</organism>
<sequence>MATNRNMSRADYETISAAIAESDDQDFDARRTIAFNLADALTGTADRFDPVLWLSQCKVGPASPADVARWTKRLELRVISIGKRRRNSLDMGYTNTEQYIDADDNPLEWERK</sequence>
<accession>A0A7J5D3C3</accession>
<reference evidence="1 2" key="1">
    <citation type="submission" date="2019-09" db="EMBL/GenBank/DDBJ databases">
        <title>Isolation and identification of active actinomycetes.</title>
        <authorList>
            <person name="Yu Z."/>
            <person name="Han C."/>
            <person name="Yu B."/>
        </authorList>
    </citation>
    <scope>NUCLEOTIDE SEQUENCE [LARGE SCALE GENOMIC DNA]</scope>
    <source>
        <strain evidence="1 2">NEAU-H2</strain>
    </source>
</reference>
<keyword evidence="2" id="KW-1185">Reference proteome</keyword>
<comment type="caution">
    <text evidence="1">The sequence shown here is derived from an EMBL/GenBank/DDBJ whole genome shotgun (WGS) entry which is preliminary data.</text>
</comment>